<name>A0A1Z1W466_9ACTN</name>
<dbReference type="AlphaFoldDB" id="A0A1Z1W466"/>
<feature type="region of interest" description="Disordered" evidence="1">
    <location>
        <begin position="52"/>
        <end position="108"/>
    </location>
</feature>
<reference evidence="2 3" key="1">
    <citation type="submission" date="2017-05" db="EMBL/GenBank/DDBJ databases">
        <title>Streptomyces alboflavus Genome sequencing and assembly.</title>
        <authorList>
            <person name="Wang Y."/>
            <person name="Du B."/>
            <person name="Ding Y."/>
            <person name="Liu H."/>
            <person name="Hou Q."/>
            <person name="Liu K."/>
            <person name="Wang C."/>
            <person name="Yao L."/>
        </authorList>
    </citation>
    <scope>NUCLEOTIDE SEQUENCE [LARGE SCALE GENOMIC DNA]</scope>
    <source>
        <strain evidence="2 3">MDJK44</strain>
    </source>
</reference>
<evidence type="ECO:0000313" key="3">
    <source>
        <dbReference type="Proteomes" id="UP000195880"/>
    </source>
</evidence>
<proteinExistence type="predicted"/>
<dbReference type="Proteomes" id="UP000195880">
    <property type="component" value="Chromosome"/>
</dbReference>
<evidence type="ECO:0000256" key="1">
    <source>
        <dbReference type="SAM" id="MobiDB-lite"/>
    </source>
</evidence>
<sequence>MRLQVVEPIRRDLLGPHPGLLLSGREVAQGAHPVLVGGDDQAPLVSYSICGGSSRVSSRHSSVESRASSSSGPGSLSETRRLPSPDPVVPPETGPRSTTVTVRPACAA</sequence>
<feature type="compositionally biased region" description="Pro residues" evidence="1">
    <location>
        <begin position="84"/>
        <end position="93"/>
    </location>
</feature>
<organism evidence="2 3">
    <name type="scientific">Streptomyces alboflavus</name>
    <dbReference type="NCBI Taxonomy" id="67267"/>
    <lineage>
        <taxon>Bacteria</taxon>
        <taxon>Bacillati</taxon>
        <taxon>Actinomycetota</taxon>
        <taxon>Actinomycetes</taxon>
        <taxon>Kitasatosporales</taxon>
        <taxon>Streptomycetaceae</taxon>
        <taxon>Streptomyces</taxon>
    </lineage>
</organism>
<protein>
    <submittedName>
        <fullName evidence="2">Uncharacterized protein</fullName>
    </submittedName>
</protein>
<feature type="compositionally biased region" description="Low complexity" evidence="1">
    <location>
        <begin position="52"/>
        <end position="77"/>
    </location>
</feature>
<gene>
    <name evidence="2" type="ORF">SMD44_00587</name>
</gene>
<evidence type="ECO:0000313" key="2">
    <source>
        <dbReference type="EMBL" id="ARX81189.1"/>
    </source>
</evidence>
<dbReference type="EMBL" id="CP021748">
    <property type="protein sequence ID" value="ARX81189.1"/>
    <property type="molecule type" value="Genomic_DNA"/>
</dbReference>
<dbReference type="KEGG" id="salf:SMD44_00587"/>
<keyword evidence="3" id="KW-1185">Reference proteome</keyword>
<accession>A0A1Z1W466</accession>